<keyword evidence="2" id="KW-0472">Membrane</keyword>
<feature type="signal peptide" evidence="3">
    <location>
        <begin position="1"/>
        <end position="23"/>
    </location>
</feature>
<dbReference type="Proteomes" id="UP000244128">
    <property type="component" value="Unassembled WGS sequence"/>
</dbReference>
<keyword evidence="3" id="KW-0732">Signal</keyword>
<proteinExistence type="predicted"/>
<protein>
    <recommendedName>
        <fullName evidence="4">TPM domain-containing protein</fullName>
    </recommendedName>
</protein>
<comment type="caution">
    <text evidence="5">The sequence shown here is derived from an EMBL/GenBank/DDBJ whole genome shotgun (WGS) entry which is preliminary data.</text>
</comment>
<feature type="chain" id="PRO_5015712284" description="TPM domain-containing protein" evidence="3">
    <location>
        <begin position="24"/>
        <end position="295"/>
    </location>
</feature>
<sequence>MIRPGITAWLLITMLLSATLAMADAAIPPLKAHVNDLTATLSASEVMHLEQKLQAFEKTKGSQIAVLMIPTTQPETIEQYSIRVAEAWQLGRKGIDDGILLLIAKNDRALRIEVGYGLEGVIPDAIAKRIIADIMTPHFKLGHFANGIDAGIEAIIHLIQGEPLPLPKNSRNNNSAAGEHSPVENFVSLLIGAMVLGRVLQVMLGRLAGAMVTGIGVGIIGWLSFASLTAAILIAIAAFFINLFLNSGGGVYRTGRSGWSDRSYRHGGFDRGGSGGGGFGGGGGGFGGGGASGRW</sequence>
<organism evidence="5 6">
    <name type="scientific">Nitrosomonas oligotropha</name>
    <dbReference type="NCBI Taxonomy" id="42354"/>
    <lineage>
        <taxon>Bacteria</taxon>
        <taxon>Pseudomonadati</taxon>
        <taxon>Pseudomonadota</taxon>
        <taxon>Betaproteobacteria</taxon>
        <taxon>Nitrosomonadales</taxon>
        <taxon>Nitrosomonadaceae</taxon>
        <taxon>Nitrosomonas</taxon>
    </lineage>
</organism>
<feature type="region of interest" description="Disordered" evidence="1">
    <location>
        <begin position="275"/>
        <end position="295"/>
    </location>
</feature>
<feature type="domain" description="TPM" evidence="4">
    <location>
        <begin position="34"/>
        <end position="156"/>
    </location>
</feature>
<feature type="transmembrane region" description="Helical" evidence="2">
    <location>
        <begin position="231"/>
        <end position="252"/>
    </location>
</feature>
<reference evidence="5 6" key="1">
    <citation type="submission" date="2018-04" db="EMBL/GenBank/DDBJ databases">
        <title>Active sludge and wastewater microbial communities from Klosterneuburg, Austria.</title>
        <authorList>
            <person name="Wagner M."/>
        </authorList>
    </citation>
    <scope>NUCLEOTIDE SEQUENCE [LARGE SCALE GENOMIC DNA]</scope>
    <source>
        <strain evidence="5 6">Nm49</strain>
    </source>
</reference>
<dbReference type="PANTHER" id="PTHR30373">
    <property type="entry name" value="UPF0603 PROTEIN YGCG"/>
    <property type="match status" value="1"/>
</dbReference>
<evidence type="ECO:0000313" key="5">
    <source>
        <dbReference type="EMBL" id="PTQ76969.1"/>
    </source>
</evidence>
<dbReference type="EMBL" id="QAOI01000011">
    <property type="protein sequence ID" value="PTQ76969.1"/>
    <property type="molecule type" value="Genomic_DNA"/>
</dbReference>
<dbReference type="InterPro" id="IPR007621">
    <property type="entry name" value="TPM_dom"/>
</dbReference>
<evidence type="ECO:0000256" key="2">
    <source>
        <dbReference type="SAM" id="Phobius"/>
    </source>
</evidence>
<dbReference type="Pfam" id="PF04536">
    <property type="entry name" value="TPM_phosphatase"/>
    <property type="match status" value="1"/>
</dbReference>
<accession>A0A2T5HZF4</accession>
<dbReference type="PANTHER" id="PTHR30373:SF2">
    <property type="entry name" value="UPF0603 PROTEIN YGCG"/>
    <property type="match status" value="1"/>
</dbReference>
<dbReference type="AlphaFoldDB" id="A0A2T5HZF4"/>
<keyword evidence="2" id="KW-1133">Transmembrane helix</keyword>
<name>A0A2T5HZF4_9PROT</name>
<evidence type="ECO:0000313" key="6">
    <source>
        <dbReference type="Proteomes" id="UP000244128"/>
    </source>
</evidence>
<gene>
    <name evidence="5" type="ORF">C8R26_11117</name>
</gene>
<feature type="transmembrane region" description="Helical" evidence="2">
    <location>
        <begin position="207"/>
        <end position="225"/>
    </location>
</feature>
<evidence type="ECO:0000256" key="3">
    <source>
        <dbReference type="SAM" id="SignalP"/>
    </source>
</evidence>
<dbReference type="Gene3D" id="3.10.310.50">
    <property type="match status" value="1"/>
</dbReference>
<keyword evidence="2" id="KW-0812">Transmembrane</keyword>
<evidence type="ECO:0000256" key="1">
    <source>
        <dbReference type="SAM" id="MobiDB-lite"/>
    </source>
</evidence>
<evidence type="ECO:0000259" key="4">
    <source>
        <dbReference type="Pfam" id="PF04536"/>
    </source>
</evidence>